<dbReference type="eggNOG" id="COG4715">
    <property type="taxonomic scope" value="Bacteria"/>
</dbReference>
<feature type="domain" description="SWIM-type" evidence="2">
    <location>
        <begin position="53"/>
        <end position="86"/>
    </location>
</feature>
<organism evidence="3 5">
    <name type="scientific">Pectobacterium parmentieri</name>
    <dbReference type="NCBI Taxonomy" id="1905730"/>
    <lineage>
        <taxon>Bacteria</taxon>
        <taxon>Pseudomonadati</taxon>
        <taxon>Pseudomonadota</taxon>
        <taxon>Gammaproteobacteria</taxon>
        <taxon>Enterobacterales</taxon>
        <taxon>Pectobacteriaceae</taxon>
        <taxon>Pectobacterium</taxon>
    </lineage>
</organism>
<dbReference type="STRING" id="1905730.W5S_0136"/>
<dbReference type="GO" id="GO:0008270">
    <property type="term" value="F:zinc ion binding"/>
    <property type="evidence" value="ECO:0007669"/>
    <property type="project" value="UniProtKB-KW"/>
</dbReference>
<evidence type="ECO:0000313" key="6">
    <source>
        <dbReference type="Proteomes" id="UP001194579"/>
    </source>
</evidence>
<dbReference type="Proteomes" id="UP001194579">
    <property type="component" value="Unassembled WGS sequence"/>
</dbReference>
<dbReference type="KEGG" id="pec:W5S_0136"/>
<dbReference type="AlphaFoldDB" id="A0A0H3I3A3"/>
<dbReference type="Proteomes" id="UP000008044">
    <property type="component" value="Chromosome"/>
</dbReference>
<gene>
    <name evidence="3" type="ordered locus">W5S_0136</name>
    <name evidence="4" type="ORF">F6Q06_09645</name>
</gene>
<reference evidence="3" key="2">
    <citation type="submission" date="2012-03" db="EMBL/GenBank/DDBJ databases">
        <authorList>
            <person name="Koskinen P."/>
            <person name="Laine P."/>
            <person name="Niemi O."/>
            <person name="Nykyri J."/>
            <person name="Harjunpaa H."/>
            <person name="Auvinen P."/>
            <person name="Paulin L."/>
            <person name="Pirhonen M."/>
            <person name="Palva T."/>
            <person name="Holm L."/>
        </authorList>
    </citation>
    <scope>NUCLEOTIDE SEQUENCE</scope>
    <source>
        <strain evidence="3">SCC3193</strain>
    </source>
</reference>
<dbReference type="InterPro" id="IPR007527">
    <property type="entry name" value="Znf_SWIM"/>
</dbReference>
<evidence type="ECO:0000259" key="2">
    <source>
        <dbReference type="PROSITE" id="PS50966"/>
    </source>
</evidence>
<proteinExistence type="predicted"/>
<reference evidence="6" key="3">
    <citation type="submission" date="2023-07" db="EMBL/GenBank/DDBJ databases">
        <title>Identification of Pectobacterium versatile causing blackleg of potato from New York State with a whole genome sequencing approach.</title>
        <authorList>
            <person name="Ma X."/>
            <person name="Swingle B."/>
        </authorList>
    </citation>
    <scope>NUCLEOTIDE SEQUENCE [LARGE SCALE GENOMIC DNA]</scope>
    <source>
        <strain evidence="6">NY1588A</strain>
    </source>
</reference>
<dbReference type="PATRIC" id="fig|1166016.3.peg.142"/>
<keyword evidence="1" id="KW-0479">Metal-binding</keyword>
<dbReference type="EMBL" id="WABS01000016">
    <property type="protein sequence ID" value="MBI0554748.1"/>
    <property type="molecule type" value="Genomic_DNA"/>
</dbReference>
<evidence type="ECO:0000313" key="4">
    <source>
        <dbReference type="EMBL" id="MBI0554748.1"/>
    </source>
</evidence>
<reference evidence="4" key="4">
    <citation type="submission" date="2024-05" db="EMBL/GenBank/DDBJ databases">
        <title>Identification of Pectobacterium versatile causing blackleg of potato from New York State with a whole genome sequencing approach.</title>
        <authorList>
            <person name="Ma X."/>
            <person name="Swingle B."/>
        </authorList>
    </citation>
    <scope>NUCLEOTIDE SEQUENCE</scope>
    <source>
        <strain evidence="4">NY1588A</strain>
    </source>
</reference>
<protein>
    <submittedName>
        <fullName evidence="4">SWIM zinc finger family protein</fullName>
    </submittedName>
    <submittedName>
        <fullName evidence="3">SWIM zinc finger protein</fullName>
    </submittedName>
</protein>
<accession>A0A0H3I3A3</accession>
<dbReference type="EMBL" id="CP003415">
    <property type="protein sequence ID" value="AFI88275.1"/>
    <property type="molecule type" value="Genomic_DNA"/>
</dbReference>
<dbReference type="PROSITE" id="PS50966">
    <property type="entry name" value="ZF_SWIM"/>
    <property type="match status" value="1"/>
</dbReference>
<keyword evidence="1" id="KW-0862">Zinc</keyword>
<evidence type="ECO:0000313" key="3">
    <source>
        <dbReference type="EMBL" id="AFI88275.1"/>
    </source>
</evidence>
<dbReference type="RefSeq" id="WP_014698441.1">
    <property type="nucleotide sequence ID" value="NC_017845.1"/>
</dbReference>
<name>A0A0H3I3A3_PECPM</name>
<keyword evidence="6" id="KW-1185">Reference proteome</keyword>
<reference evidence="3 5" key="1">
    <citation type="journal article" date="2012" name="J. Bacteriol.">
        <title>Genome sequence of Pectobacterium sp. strain SCC3193.</title>
        <authorList>
            <person name="Koskinen J.P."/>
            <person name="Laine P."/>
            <person name="Niemi O."/>
            <person name="Nykyri J."/>
            <person name="Harjunpaa H."/>
            <person name="Auvinen P."/>
            <person name="Paulin L."/>
            <person name="Pirhonen M."/>
            <person name="Palva T."/>
            <person name="Holm L."/>
        </authorList>
    </citation>
    <scope>NUCLEOTIDE SEQUENCE [LARGE SCALE GENOMIC DNA]</scope>
    <source>
        <strain evidence="3 5">SCC3193</strain>
    </source>
</reference>
<sequence length="690" mass="78081">MSWQRLYLNYDEDALSVFANVGLLRRAKKDLAGDKVMLVTDAGQEGHFASDGQQVVLGAQGIQTARCDCPATGCCKHILAAVLWLQTHAERGTEQAAVLSAETVAPPIDVLAEILQLDPDVLMKQVGKVQTRQAARFVQMWAEESVRTEPLPNQLKIYLPTLESPVIYLAGTGMTGMLSDFLREKQPALHLATIARLFAENQRVWPWPEDCFAQESSERALNADEQALITMLNAFIHDVMNQGLSHISKSSARQLHLLNMSARAEGLPRLAGYLRTLSGQVSLLADRHYSLEERDVLLFIARLSAYLFQLEQASPERLLLLRGQVRRQYQQQPEALSLVPLGAQWWVTEGGARGATFSFWESENQQLLHCTQARADRHDVTFSRQGVWQGQAMWKQLGEHIMRAPFTLHHPRFSDDGKLAAGGESYANLDGTPWPAAAYAQCKSTAGIADWSQLSRYFEQENQDYPQPLLLHVHRYEPVIWHEVEQRIIWPVFDDANNALHLSLNWKKAQHQRIDRLKQATQQKWEIVAVLVQPRRRGNDIDLQPYSLLVRESGIVKAFCLDFQTIKSEKKALGFISYIQTMLAEKKQKKTVLRPPMTLAQRICQPILDVLDTQACTGRRHLTATQREQLQHAMKTANELGLTLVERALSHYLAQPQPQVDSLLRVVFLCDRLQRFQNGLPIVLRQPSSA</sequence>
<evidence type="ECO:0000256" key="1">
    <source>
        <dbReference type="PROSITE-ProRule" id="PRU00325"/>
    </source>
</evidence>
<keyword evidence="1" id="KW-0863">Zinc-finger</keyword>
<evidence type="ECO:0000313" key="5">
    <source>
        <dbReference type="Proteomes" id="UP000008044"/>
    </source>
</evidence>
<dbReference type="HOGENOM" id="CLU_025258_0_0_6"/>